<sequence length="340" mass="36989">MIWLTWRQFRTQAVFGLALVVAVAAVYLATRSTLLDIARDTGYTACTADCEQLASQFVKTARSGYLGKLYQIAALVLLLFPAVVGLFWGAPLVARELEAGTHRLVWNQSISRNRWLGVKLGGIGLATAAVAGLASWAITAWASPLDKVDGWVTPLTYAARGIVPIGYAVLAFVAGVTLGMLLRRTVMAMALTLLVIVGAMVGGLFLREQLVAHSTYQAPLAGDWDGGISLSPDDPNHEIRLEVEPPAIATWVLDNKVITSTGAVYRGPYDPDYCGPKATKGGDGPRGCRDWLTAQNLHQKVTYIGNDKFWALQWRETGVLLVASSLLAIFCFWWIRRRVA</sequence>
<accession>A0A919NQR3</accession>
<feature type="transmembrane region" description="Helical" evidence="1">
    <location>
        <begin position="69"/>
        <end position="94"/>
    </location>
</feature>
<dbReference type="AlphaFoldDB" id="A0A919NQR3"/>
<feature type="transmembrane region" description="Helical" evidence="1">
    <location>
        <begin position="158"/>
        <end position="179"/>
    </location>
</feature>
<keyword evidence="1" id="KW-1133">Transmembrane helix</keyword>
<dbReference type="EMBL" id="BOMY01000034">
    <property type="protein sequence ID" value="GIF22603.1"/>
    <property type="molecule type" value="Genomic_DNA"/>
</dbReference>
<gene>
    <name evidence="2" type="ORF">Ate02nite_53330</name>
</gene>
<keyword evidence="1" id="KW-0472">Membrane</keyword>
<feature type="transmembrane region" description="Helical" evidence="1">
    <location>
        <begin position="12"/>
        <end position="30"/>
    </location>
</feature>
<name>A0A919NQR3_9ACTN</name>
<evidence type="ECO:0000313" key="2">
    <source>
        <dbReference type="EMBL" id="GIF22603.1"/>
    </source>
</evidence>
<protein>
    <submittedName>
        <fullName evidence="2">Transporter</fullName>
    </submittedName>
</protein>
<evidence type="ECO:0000313" key="3">
    <source>
        <dbReference type="Proteomes" id="UP000623608"/>
    </source>
</evidence>
<comment type="caution">
    <text evidence="2">The sequence shown here is derived from an EMBL/GenBank/DDBJ whole genome shotgun (WGS) entry which is preliminary data.</text>
</comment>
<evidence type="ECO:0000256" key="1">
    <source>
        <dbReference type="SAM" id="Phobius"/>
    </source>
</evidence>
<feature type="transmembrane region" description="Helical" evidence="1">
    <location>
        <begin position="317"/>
        <end position="335"/>
    </location>
</feature>
<dbReference type="RefSeq" id="WP_203810204.1">
    <property type="nucleotide sequence ID" value="NZ_BOMY01000034.1"/>
</dbReference>
<proteinExistence type="predicted"/>
<keyword evidence="1" id="KW-0812">Transmembrane</keyword>
<keyword evidence="3" id="KW-1185">Reference proteome</keyword>
<dbReference type="Proteomes" id="UP000623608">
    <property type="component" value="Unassembled WGS sequence"/>
</dbReference>
<feature type="transmembrane region" description="Helical" evidence="1">
    <location>
        <begin position="186"/>
        <end position="206"/>
    </location>
</feature>
<feature type="transmembrane region" description="Helical" evidence="1">
    <location>
        <begin position="115"/>
        <end position="138"/>
    </location>
</feature>
<organism evidence="2 3">
    <name type="scientific">Paractinoplanes tereljensis</name>
    <dbReference type="NCBI Taxonomy" id="571912"/>
    <lineage>
        <taxon>Bacteria</taxon>
        <taxon>Bacillati</taxon>
        <taxon>Actinomycetota</taxon>
        <taxon>Actinomycetes</taxon>
        <taxon>Micromonosporales</taxon>
        <taxon>Micromonosporaceae</taxon>
        <taxon>Paractinoplanes</taxon>
    </lineage>
</organism>
<reference evidence="2" key="1">
    <citation type="submission" date="2021-01" db="EMBL/GenBank/DDBJ databases">
        <title>Whole genome shotgun sequence of Actinoplanes tereljensis NBRC 105297.</title>
        <authorList>
            <person name="Komaki H."/>
            <person name="Tamura T."/>
        </authorList>
    </citation>
    <scope>NUCLEOTIDE SEQUENCE</scope>
    <source>
        <strain evidence="2">NBRC 105297</strain>
    </source>
</reference>